<protein>
    <recommendedName>
        <fullName evidence="4">Fungal-type protein kinase domain-containing protein</fullName>
    </recommendedName>
</protein>
<dbReference type="Proteomes" id="UP000077266">
    <property type="component" value="Unassembled WGS sequence"/>
</dbReference>
<dbReference type="InterPro" id="IPR011009">
    <property type="entry name" value="Kinase-like_dom_sf"/>
</dbReference>
<feature type="compositionally biased region" description="Basic and acidic residues" evidence="1">
    <location>
        <begin position="136"/>
        <end position="152"/>
    </location>
</feature>
<feature type="compositionally biased region" description="Basic and acidic residues" evidence="1">
    <location>
        <begin position="162"/>
        <end position="180"/>
    </location>
</feature>
<evidence type="ECO:0000313" key="2">
    <source>
        <dbReference type="EMBL" id="KZV81902.1"/>
    </source>
</evidence>
<evidence type="ECO:0008006" key="4">
    <source>
        <dbReference type="Google" id="ProtNLM"/>
    </source>
</evidence>
<feature type="region of interest" description="Disordered" evidence="1">
    <location>
        <begin position="129"/>
        <end position="180"/>
    </location>
</feature>
<proteinExistence type="predicted"/>
<sequence>MFSQRTDALPVKPLPKRTAVVDANNLKPAPPTFNGRKVWLVAEHMSQCPTLRDHLTLMYDGIKAHEELARNGVLHRNINPDNILRVVHTYFDADSLQPGPPEKLMDMPGKSHAVLIDCDHAAFFNMKPRPCQPNTEEDHLASMKDSIMKDISQRMSSSSLNHDPDNAAEDGKTPDSDHEP</sequence>
<keyword evidence="3" id="KW-1185">Reference proteome</keyword>
<dbReference type="OrthoDB" id="312874at2759"/>
<dbReference type="EMBL" id="KV426359">
    <property type="protein sequence ID" value="KZV81902.1"/>
    <property type="molecule type" value="Genomic_DNA"/>
</dbReference>
<organism evidence="2 3">
    <name type="scientific">Exidia glandulosa HHB12029</name>
    <dbReference type="NCBI Taxonomy" id="1314781"/>
    <lineage>
        <taxon>Eukaryota</taxon>
        <taxon>Fungi</taxon>
        <taxon>Dikarya</taxon>
        <taxon>Basidiomycota</taxon>
        <taxon>Agaricomycotina</taxon>
        <taxon>Agaricomycetes</taxon>
        <taxon>Auriculariales</taxon>
        <taxon>Exidiaceae</taxon>
        <taxon>Exidia</taxon>
    </lineage>
</organism>
<name>A0A165C6D0_EXIGL</name>
<dbReference type="InParanoid" id="A0A165C6D0"/>
<evidence type="ECO:0000313" key="3">
    <source>
        <dbReference type="Proteomes" id="UP000077266"/>
    </source>
</evidence>
<accession>A0A165C6D0</accession>
<dbReference type="AlphaFoldDB" id="A0A165C6D0"/>
<reference evidence="2 3" key="1">
    <citation type="journal article" date="2016" name="Mol. Biol. Evol.">
        <title>Comparative Genomics of Early-Diverging Mushroom-Forming Fungi Provides Insights into the Origins of Lignocellulose Decay Capabilities.</title>
        <authorList>
            <person name="Nagy L.G."/>
            <person name="Riley R."/>
            <person name="Tritt A."/>
            <person name="Adam C."/>
            <person name="Daum C."/>
            <person name="Floudas D."/>
            <person name="Sun H."/>
            <person name="Yadav J.S."/>
            <person name="Pangilinan J."/>
            <person name="Larsson K.H."/>
            <person name="Matsuura K."/>
            <person name="Barry K."/>
            <person name="Labutti K."/>
            <person name="Kuo R."/>
            <person name="Ohm R.A."/>
            <person name="Bhattacharya S.S."/>
            <person name="Shirouzu T."/>
            <person name="Yoshinaga Y."/>
            <person name="Martin F.M."/>
            <person name="Grigoriev I.V."/>
            <person name="Hibbett D.S."/>
        </authorList>
    </citation>
    <scope>NUCLEOTIDE SEQUENCE [LARGE SCALE GENOMIC DNA]</scope>
    <source>
        <strain evidence="2 3">HHB12029</strain>
    </source>
</reference>
<dbReference type="SUPFAM" id="SSF56112">
    <property type="entry name" value="Protein kinase-like (PK-like)"/>
    <property type="match status" value="1"/>
</dbReference>
<evidence type="ECO:0000256" key="1">
    <source>
        <dbReference type="SAM" id="MobiDB-lite"/>
    </source>
</evidence>
<gene>
    <name evidence="2" type="ORF">EXIGLDRAFT_844212</name>
</gene>